<comment type="function">
    <text evidence="13">Acts as a global negative controlling element, employing Fe(2+) as a cofactor to bind the operator of the repressed genes. Regulates the expression of several outer-membrane proteins including the iron transport operon.</text>
</comment>
<dbReference type="AlphaFoldDB" id="A0A089PQW5"/>
<feature type="binding site" evidence="15">
    <location>
        <position position="125"/>
    </location>
    <ligand>
        <name>Fe cation</name>
        <dbReference type="ChEBI" id="CHEBI:24875"/>
    </ligand>
</feature>
<dbReference type="PATRIC" id="fig|61647.13.peg.763"/>
<evidence type="ECO:0000313" key="19">
    <source>
        <dbReference type="EMBL" id="MDQ2308226.1"/>
    </source>
</evidence>
<keyword evidence="7 14" id="KW-0479">Metal-binding</keyword>
<evidence type="ECO:0000256" key="3">
    <source>
        <dbReference type="ARBA" id="ARBA00011738"/>
    </source>
</evidence>
<evidence type="ECO:0000256" key="11">
    <source>
        <dbReference type="ARBA" id="ARBA00023125"/>
    </source>
</evidence>
<evidence type="ECO:0000256" key="10">
    <source>
        <dbReference type="ARBA" id="ARBA00023015"/>
    </source>
</evidence>
<dbReference type="GO" id="GO:1900705">
    <property type="term" value="P:negative regulation of siderophore biosynthetic process"/>
    <property type="evidence" value="ECO:0007669"/>
    <property type="project" value="TreeGrafter"/>
</dbReference>
<dbReference type="EMBL" id="JAVDNV010000002">
    <property type="protein sequence ID" value="MDQ2308226.1"/>
    <property type="molecule type" value="Genomic_DNA"/>
</dbReference>
<dbReference type="GO" id="GO:0000976">
    <property type="term" value="F:transcription cis-regulatory region binding"/>
    <property type="evidence" value="ECO:0007669"/>
    <property type="project" value="TreeGrafter"/>
</dbReference>
<dbReference type="eggNOG" id="COG0735">
    <property type="taxonomic scope" value="Bacteria"/>
</dbReference>
<dbReference type="InterPro" id="IPR043135">
    <property type="entry name" value="Fur_C"/>
</dbReference>
<dbReference type="STRING" id="61647.LG71_21530"/>
<evidence type="ECO:0000256" key="8">
    <source>
        <dbReference type="ARBA" id="ARBA00022833"/>
    </source>
</evidence>
<evidence type="ECO:0000256" key="4">
    <source>
        <dbReference type="ARBA" id="ARBA00020910"/>
    </source>
</evidence>
<dbReference type="InterPro" id="IPR002481">
    <property type="entry name" value="FUR"/>
</dbReference>
<evidence type="ECO:0000256" key="7">
    <source>
        <dbReference type="ARBA" id="ARBA00022723"/>
    </source>
</evidence>
<dbReference type="Pfam" id="PF01475">
    <property type="entry name" value="FUR"/>
    <property type="match status" value="1"/>
</dbReference>
<dbReference type="GO" id="GO:0001217">
    <property type="term" value="F:DNA-binding transcription repressor activity"/>
    <property type="evidence" value="ECO:0007669"/>
    <property type="project" value="UniProtKB-ARBA"/>
</dbReference>
<feature type="binding site" evidence="14">
    <location>
        <position position="138"/>
    </location>
    <ligand>
        <name>Zn(2+)</name>
        <dbReference type="ChEBI" id="CHEBI:29105"/>
    </ligand>
</feature>
<keyword evidence="9 15" id="KW-0408">Iron</keyword>
<dbReference type="KEGG" id="pge:LG71_21530"/>
<feature type="binding site" evidence="14">
    <location>
        <position position="96"/>
    </location>
    <ligand>
        <name>Zn(2+)</name>
        <dbReference type="ChEBI" id="CHEBI:29105"/>
    </ligand>
</feature>
<dbReference type="Gene3D" id="3.30.1490.190">
    <property type="match status" value="1"/>
</dbReference>
<dbReference type="RefSeq" id="WP_043085216.1">
    <property type="nucleotide sequence ID" value="NZ_CACVCI010000001.1"/>
</dbReference>
<dbReference type="Proteomes" id="UP000036196">
    <property type="component" value="Unassembled WGS sequence"/>
</dbReference>
<protein>
    <recommendedName>
        <fullName evidence="4 16">Ferric uptake regulation protein</fullName>
    </recommendedName>
</protein>
<evidence type="ECO:0000256" key="2">
    <source>
        <dbReference type="ARBA" id="ARBA00007957"/>
    </source>
</evidence>
<evidence type="ECO:0000256" key="16">
    <source>
        <dbReference type="RuleBase" id="RU364037"/>
    </source>
</evidence>
<dbReference type="GeneID" id="61384063"/>
<comment type="cofactor">
    <cofactor evidence="15">
        <name>Mn(2+)</name>
        <dbReference type="ChEBI" id="CHEBI:29035"/>
    </cofactor>
    <cofactor evidence="15">
        <name>Fe(2+)</name>
        <dbReference type="ChEBI" id="CHEBI:29033"/>
    </cofactor>
    <text evidence="15">Binds 1 Mn(2+) or Fe(2+) ion per subunit.</text>
</comment>
<feature type="binding site" evidence="14">
    <location>
        <position position="133"/>
    </location>
    <ligand>
        <name>Zn(2+)</name>
        <dbReference type="ChEBI" id="CHEBI:29105"/>
    </ligand>
</feature>
<proteinExistence type="inferred from homology"/>
<sequence length="152" mass="17314">MTDNNTALKKAGLKVTLPRLKILEVLQEPDNHHVSAEDLYKRLIDMGEEIGLATVYRVLNQFDDAGIVTRHNFEGGKSVFELTQQHHHDHLICLDCGKVIEFSDDSIEARQREIAAEHGIRLTNHSLYLYGHCTEGDCREDEHAHDSKKSEK</sequence>
<dbReference type="PANTHER" id="PTHR33202">
    <property type="entry name" value="ZINC UPTAKE REGULATION PROTEIN"/>
    <property type="match status" value="1"/>
</dbReference>
<evidence type="ECO:0000256" key="9">
    <source>
        <dbReference type="ARBA" id="ARBA00023004"/>
    </source>
</evidence>
<evidence type="ECO:0000256" key="5">
    <source>
        <dbReference type="ARBA" id="ARBA00022490"/>
    </source>
</evidence>
<keyword evidence="5 16" id="KW-0963">Cytoplasm</keyword>
<accession>A0A089PQW5</accession>
<keyword evidence="12 16" id="KW-0804">Transcription</keyword>
<evidence type="ECO:0000256" key="12">
    <source>
        <dbReference type="ARBA" id="ARBA00023163"/>
    </source>
</evidence>
<dbReference type="EMBL" id="ABLOKC030000005">
    <property type="protein sequence ID" value="EML1470709.1"/>
    <property type="molecule type" value="Genomic_DNA"/>
</dbReference>
<reference evidence="18 20" key="1">
    <citation type="submission" date="2015-05" db="EMBL/GenBank/DDBJ databases">
        <title>Genome sequences of Pluralibacter gergoviae.</title>
        <authorList>
            <person name="Greninger A.L."/>
            <person name="Miller S."/>
        </authorList>
    </citation>
    <scope>NUCLEOTIDE SEQUENCE [LARGE SCALE GENOMIC DNA]</scope>
    <source>
        <strain evidence="18 20">JS81F13</strain>
    </source>
</reference>
<dbReference type="GO" id="GO:0008270">
    <property type="term" value="F:zinc ion binding"/>
    <property type="evidence" value="ECO:0007669"/>
    <property type="project" value="TreeGrafter"/>
</dbReference>
<keyword evidence="6 16" id="KW-0678">Repressor</keyword>
<comment type="subcellular location">
    <subcellularLocation>
        <location evidence="1 16">Cytoplasm</location>
    </subcellularLocation>
</comment>
<feature type="binding site" evidence="15">
    <location>
        <position position="89"/>
    </location>
    <ligand>
        <name>Fe cation</name>
        <dbReference type="ChEBI" id="CHEBI:24875"/>
    </ligand>
</feature>
<comment type="cofactor">
    <cofactor evidence="14">
        <name>Zn(2+)</name>
        <dbReference type="ChEBI" id="CHEBI:29105"/>
    </cofactor>
    <text evidence="14">Binds 1 zinc ion per subunit.</text>
</comment>
<dbReference type="NCBIfam" id="NF006999">
    <property type="entry name" value="PRK09462.1"/>
    <property type="match status" value="1"/>
</dbReference>
<keyword evidence="11 16" id="KW-0238">DNA-binding</keyword>
<evidence type="ECO:0000313" key="18">
    <source>
        <dbReference type="EMBL" id="KMK13018.1"/>
    </source>
</evidence>
<dbReference type="InterPro" id="IPR036390">
    <property type="entry name" value="WH_DNA-bd_sf"/>
</dbReference>
<dbReference type="InterPro" id="IPR036388">
    <property type="entry name" value="WH-like_DNA-bd_sf"/>
</dbReference>
<dbReference type="SUPFAM" id="SSF46785">
    <property type="entry name" value="Winged helix' DNA-binding domain"/>
    <property type="match status" value="1"/>
</dbReference>
<evidence type="ECO:0000313" key="17">
    <source>
        <dbReference type="EMBL" id="EML1470709.1"/>
    </source>
</evidence>
<feature type="binding site" evidence="14">
    <location>
        <position position="93"/>
    </location>
    <ligand>
        <name>Zn(2+)</name>
        <dbReference type="ChEBI" id="CHEBI:29105"/>
    </ligand>
</feature>
<evidence type="ECO:0000256" key="14">
    <source>
        <dbReference type="PIRSR" id="PIRSR602481-1"/>
    </source>
</evidence>
<evidence type="ECO:0000313" key="20">
    <source>
        <dbReference type="Proteomes" id="UP000036196"/>
    </source>
</evidence>
<feature type="binding site" evidence="15">
    <location>
        <position position="108"/>
    </location>
    <ligand>
        <name>Fe cation</name>
        <dbReference type="ChEBI" id="CHEBI:24875"/>
    </ligand>
</feature>
<reference evidence="17" key="3">
    <citation type="submission" date="2024-02" db="EMBL/GenBank/DDBJ databases">
        <authorList>
            <consortium name="Clinical and Environmental Microbiology Branch: Whole genome sequencing antimicrobial resistance pathogens in the healthcare setting"/>
        </authorList>
    </citation>
    <scope>NUCLEOTIDE SEQUENCE</scope>
    <source>
        <strain evidence="17">2021DK-00143</strain>
    </source>
</reference>
<dbReference type="EMBL" id="LDZF01000013">
    <property type="protein sequence ID" value="KMK13018.1"/>
    <property type="molecule type" value="Genomic_DNA"/>
</dbReference>
<keyword evidence="20" id="KW-1185">Reference proteome</keyword>
<dbReference type="CDD" id="cd07153">
    <property type="entry name" value="Fur_like"/>
    <property type="match status" value="1"/>
</dbReference>
<dbReference type="PANTHER" id="PTHR33202:SF2">
    <property type="entry name" value="FERRIC UPTAKE REGULATION PROTEIN"/>
    <property type="match status" value="1"/>
</dbReference>
<dbReference type="GO" id="GO:0005829">
    <property type="term" value="C:cytosol"/>
    <property type="evidence" value="ECO:0007669"/>
    <property type="project" value="TreeGrafter"/>
</dbReference>
<dbReference type="OrthoDB" id="8659436at2"/>
<evidence type="ECO:0000256" key="15">
    <source>
        <dbReference type="PIRSR" id="PIRSR602481-2"/>
    </source>
</evidence>
<feature type="binding site" evidence="15">
    <location>
        <position position="87"/>
    </location>
    <ligand>
        <name>Fe cation</name>
        <dbReference type="ChEBI" id="CHEBI:24875"/>
    </ligand>
</feature>
<dbReference type="FunFam" id="3.30.1490.190:FF:000001">
    <property type="entry name" value="Ferric uptake regulation protein"/>
    <property type="match status" value="1"/>
</dbReference>
<keyword evidence="10 16" id="KW-0805">Transcription regulation</keyword>
<evidence type="ECO:0000256" key="13">
    <source>
        <dbReference type="ARBA" id="ARBA00037693"/>
    </source>
</evidence>
<name>A0A089PQW5_PLUGE</name>
<comment type="similarity">
    <text evidence="2 16">Belongs to the Fur family.</text>
</comment>
<evidence type="ECO:0000256" key="6">
    <source>
        <dbReference type="ARBA" id="ARBA00022491"/>
    </source>
</evidence>
<gene>
    <name evidence="16 18" type="primary">fur</name>
    <name evidence="18" type="ORF">ABW06_13525</name>
    <name evidence="17" type="ORF">QEG54_001411</name>
    <name evidence="19" type="ORF">RBJ30_03810</name>
</gene>
<evidence type="ECO:0000256" key="1">
    <source>
        <dbReference type="ARBA" id="ARBA00004496"/>
    </source>
</evidence>
<keyword evidence="8 14" id="KW-0862">Zinc</keyword>
<dbReference type="FunFam" id="1.10.10.10:FF:000007">
    <property type="entry name" value="Ferric uptake regulation protein"/>
    <property type="match status" value="1"/>
</dbReference>
<dbReference type="Gene3D" id="1.10.10.10">
    <property type="entry name" value="Winged helix-like DNA-binding domain superfamily/Winged helix DNA-binding domain"/>
    <property type="match status" value="1"/>
</dbReference>
<organism evidence="18 20">
    <name type="scientific">Pluralibacter gergoviae</name>
    <name type="common">Enterobacter gergoviae</name>
    <dbReference type="NCBI Taxonomy" id="61647"/>
    <lineage>
        <taxon>Bacteria</taxon>
        <taxon>Pseudomonadati</taxon>
        <taxon>Pseudomonadota</taxon>
        <taxon>Gammaproteobacteria</taxon>
        <taxon>Enterobacterales</taxon>
        <taxon>Enterobacteriaceae</taxon>
        <taxon>Pluralibacter</taxon>
    </lineage>
</organism>
<comment type="caution">
    <text evidence="18">The sequence shown here is derived from an EMBL/GenBank/DDBJ whole genome shotgun (WGS) entry which is preliminary data.</text>
</comment>
<dbReference type="Proteomes" id="UP001236270">
    <property type="component" value="Unassembled WGS sequence"/>
</dbReference>
<reference evidence="19" key="2">
    <citation type="submission" date="2023-08" db="EMBL/GenBank/DDBJ databases">
        <title>WGS of pathogenic bacterial species, Los Angeles County Public Health Laboratories.</title>
        <authorList>
            <person name="Garrigues J.M."/>
            <person name="Green N.M."/>
        </authorList>
    </citation>
    <scope>NUCLEOTIDE SEQUENCE</scope>
    <source>
        <strain evidence="19">LACPHL-BACT-2023-00068</strain>
    </source>
</reference>
<comment type="subunit">
    <text evidence="3 16">Homodimer.</text>
</comment>